<organism evidence="2 3">
    <name type="scientific">Natronoglycomyces albus</name>
    <dbReference type="NCBI Taxonomy" id="2811108"/>
    <lineage>
        <taxon>Bacteria</taxon>
        <taxon>Bacillati</taxon>
        <taxon>Actinomycetota</taxon>
        <taxon>Actinomycetes</taxon>
        <taxon>Glycomycetales</taxon>
        <taxon>Glycomycetaceae</taxon>
        <taxon>Natronoglycomyces</taxon>
    </lineage>
</organism>
<evidence type="ECO:0000313" key="3">
    <source>
        <dbReference type="Proteomes" id="UP000662939"/>
    </source>
</evidence>
<dbReference type="EMBL" id="CP070496">
    <property type="protein sequence ID" value="QSB04084.1"/>
    <property type="molecule type" value="Genomic_DNA"/>
</dbReference>
<feature type="compositionally biased region" description="Polar residues" evidence="1">
    <location>
        <begin position="1"/>
        <end position="16"/>
    </location>
</feature>
<dbReference type="AlphaFoldDB" id="A0A895XFI3"/>
<feature type="region of interest" description="Disordered" evidence="1">
    <location>
        <begin position="1"/>
        <end position="37"/>
    </location>
</feature>
<evidence type="ECO:0000256" key="1">
    <source>
        <dbReference type="SAM" id="MobiDB-lite"/>
    </source>
</evidence>
<gene>
    <name evidence="2" type="ORF">JQS30_09660</name>
</gene>
<evidence type="ECO:0000313" key="2">
    <source>
        <dbReference type="EMBL" id="QSB04084.1"/>
    </source>
</evidence>
<proteinExistence type="predicted"/>
<feature type="compositionally biased region" description="Gly residues" evidence="1">
    <location>
        <begin position="427"/>
        <end position="466"/>
    </location>
</feature>
<dbReference type="RefSeq" id="WP_213170083.1">
    <property type="nucleotide sequence ID" value="NZ_CP070496.1"/>
</dbReference>
<accession>A0A895XFI3</accession>
<protein>
    <submittedName>
        <fullName evidence="2">Uncharacterized protein</fullName>
    </submittedName>
</protein>
<name>A0A895XFI3_9ACTN</name>
<dbReference type="Proteomes" id="UP000662939">
    <property type="component" value="Chromosome"/>
</dbReference>
<dbReference type="KEGG" id="nav:JQS30_09660"/>
<feature type="compositionally biased region" description="Acidic residues" evidence="1">
    <location>
        <begin position="497"/>
        <end position="516"/>
    </location>
</feature>
<sequence>MTDHGQSLSSTHNAQGSEAEVGPTFSDVPRSENMAASEVVSAQTPCSCGLGSTQDEFDWQVLMSAVVDAGQSGSLHPNGQYRPTPDSPTFLKMLDAVRPEDIHALLPLAAEWKTCVADDVDSIRRDIEAGIKELGLGYAGEDYDELQDLIHQLSVFSRTIADNAHRLHDSLSESSDIIAAQQGVSGEGVPFPIPNFHIDPAWYQELSSGASIHARVPWHEGECERFTPEAALAWAIGDEGAASLFVNEMHMALEEQMMFYQANGVDLTTAEAQARKDAGMWLREFIDELRWEIYEHHVAVGDDLRQRVINTETGLTRPAFSMTVGRLPDIAYQGEAETFPGIVAPSYGQETAGQGGRLPNYELGGSGQMLPMIPSGASADLDDSGQWGSSMGLVPGASAAGMAPIFPPTAPVGEDGGVDWQLHGGEGDTQGGLYGGMLMSGGGMPSGGGSGGQGGAAGAGAQGPSGGAMVNRAAPQVRAMAPPPPPPPRLGQTRTEPEEEESSEDAYDSWLLEDDPWGTTENREDPFR</sequence>
<reference evidence="2" key="1">
    <citation type="submission" date="2021-02" db="EMBL/GenBank/DDBJ databases">
        <title>Natronoglycomyces albus gen. nov., sp. nov, a haloalkaliphilic actinobacterium from a soda solonchak soil.</title>
        <authorList>
            <person name="Sorokin D.Y."/>
            <person name="Khijniak T.V."/>
            <person name="Zakharycheva A.P."/>
            <person name="Boueva O.V."/>
            <person name="Ariskina E.V."/>
            <person name="Hahnke R.L."/>
            <person name="Bunk B."/>
            <person name="Sproer C."/>
            <person name="Schumann P."/>
            <person name="Evtushenko L.I."/>
            <person name="Kublanov I.V."/>
        </authorList>
    </citation>
    <scope>NUCLEOTIDE SEQUENCE</scope>
    <source>
        <strain evidence="2">DSM 106290</strain>
    </source>
</reference>
<feature type="region of interest" description="Disordered" evidence="1">
    <location>
        <begin position="425"/>
        <end position="528"/>
    </location>
</feature>
<keyword evidence="3" id="KW-1185">Reference proteome</keyword>